<keyword evidence="2" id="KW-1185">Reference proteome</keyword>
<evidence type="ECO:0000313" key="2">
    <source>
        <dbReference type="Proteomes" id="UP000476332"/>
    </source>
</evidence>
<organism evidence="1 2">
    <name type="scientific">Aurantimonas aggregata</name>
    <dbReference type="NCBI Taxonomy" id="2047720"/>
    <lineage>
        <taxon>Bacteria</taxon>
        <taxon>Pseudomonadati</taxon>
        <taxon>Pseudomonadota</taxon>
        <taxon>Alphaproteobacteria</taxon>
        <taxon>Hyphomicrobiales</taxon>
        <taxon>Aurantimonadaceae</taxon>
        <taxon>Aurantimonas</taxon>
    </lineage>
</organism>
<gene>
    <name evidence="1" type="ORF">GTW51_14905</name>
</gene>
<dbReference type="EMBL" id="JAAAMJ010000012">
    <property type="protein sequence ID" value="NDV87992.1"/>
    <property type="molecule type" value="Genomic_DNA"/>
</dbReference>
<protein>
    <submittedName>
        <fullName evidence="1">Uncharacterized protein</fullName>
    </submittedName>
</protein>
<comment type="caution">
    <text evidence="1">The sequence shown here is derived from an EMBL/GenBank/DDBJ whole genome shotgun (WGS) entry which is preliminary data.</text>
</comment>
<name>A0A6L9MK37_9HYPH</name>
<dbReference type="Proteomes" id="UP000476332">
    <property type="component" value="Unassembled WGS sequence"/>
</dbReference>
<dbReference type="RefSeq" id="WP_163044826.1">
    <property type="nucleotide sequence ID" value="NZ_JAAAMJ010000012.1"/>
</dbReference>
<evidence type="ECO:0000313" key="1">
    <source>
        <dbReference type="EMBL" id="NDV87992.1"/>
    </source>
</evidence>
<proteinExistence type="predicted"/>
<reference evidence="1 2" key="1">
    <citation type="submission" date="2020-01" db="EMBL/GenBank/DDBJ databases">
        <title>Genomes of bacteria type strains.</title>
        <authorList>
            <person name="Chen J."/>
            <person name="Zhu S."/>
            <person name="Chen J."/>
        </authorList>
    </citation>
    <scope>NUCLEOTIDE SEQUENCE [LARGE SCALE GENOMIC DNA]</scope>
    <source>
        <strain evidence="1 2">KCTC 52919</strain>
    </source>
</reference>
<accession>A0A6L9MK37</accession>
<dbReference type="AlphaFoldDB" id="A0A6L9MK37"/>
<sequence>MSAADPNFIAFAQIHLQADPLGAFCVADAFATYAAFTRRRDAVMLSRANFGALLTAMARSVGGGREGDRISALSLMAPVAAPACEAVRTAPSVPPMPSAQRLRVPILPPLRRAHVSQDEALPVLRQGGDAVDRFLATRLAERPGYVVAVETLRKLVRSEGLRFAEVVERAKARCHQVRKNAWGPDFLTDAQLIDAREAAE</sequence>